<reference evidence="1" key="1">
    <citation type="journal article" date="2021" name="PeerJ">
        <title>Extensive microbial diversity within the chicken gut microbiome revealed by metagenomics and culture.</title>
        <authorList>
            <person name="Gilroy R."/>
            <person name="Ravi A."/>
            <person name="Getino M."/>
            <person name="Pursley I."/>
            <person name="Horton D.L."/>
            <person name="Alikhan N.F."/>
            <person name="Baker D."/>
            <person name="Gharbi K."/>
            <person name="Hall N."/>
            <person name="Watson M."/>
            <person name="Adriaenssens E.M."/>
            <person name="Foster-Nyarko E."/>
            <person name="Jarju S."/>
            <person name="Secka A."/>
            <person name="Antonio M."/>
            <person name="Oren A."/>
            <person name="Chaudhuri R.R."/>
            <person name="La Ragione R."/>
            <person name="Hildebrand F."/>
            <person name="Pallen M.J."/>
        </authorList>
    </citation>
    <scope>NUCLEOTIDE SEQUENCE</scope>
    <source>
        <strain evidence="1">CHK124-7917</strain>
    </source>
</reference>
<dbReference type="Proteomes" id="UP000697330">
    <property type="component" value="Unassembled WGS sequence"/>
</dbReference>
<accession>A0A921KKV4</accession>
<dbReference type="Gene3D" id="3.40.50.1000">
    <property type="entry name" value="HAD superfamily/HAD-like"/>
    <property type="match status" value="1"/>
</dbReference>
<dbReference type="GO" id="GO:0005829">
    <property type="term" value="C:cytosol"/>
    <property type="evidence" value="ECO:0007669"/>
    <property type="project" value="TreeGrafter"/>
</dbReference>
<keyword evidence="1" id="KW-0378">Hydrolase</keyword>
<dbReference type="PANTHER" id="PTHR43434">
    <property type="entry name" value="PHOSPHOGLYCOLATE PHOSPHATASE"/>
    <property type="match status" value="1"/>
</dbReference>
<dbReference type="AlphaFoldDB" id="A0A921KKV4"/>
<dbReference type="InterPro" id="IPR006439">
    <property type="entry name" value="HAD-SF_hydro_IA"/>
</dbReference>
<dbReference type="InterPro" id="IPR050155">
    <property type="entry name" value="HAD-like_hydrolase_sf"/>
</dbReference>
<dbReference type="NCBIfam" id="TIGR01549">
    <property type="entry name" value="HAD-SF-IA-v1"/>
    <property type="match status" value="1"/>
</dbReference>
<protein>
    <submittedName>
        <fullName evidence="1">HAD-IA family hydrolase</fullName>
    </submittedName>
</protein>
<dbReference type="PANTHER" id="PTHR43434:SF1">
    <property type="entry name" value="PHOSPHOGLYCOLATE PHOSPHATASE"/>
    <property type="match status" value="1"/>
</dbReference>
<evidence type="ECO:0000313" key="2">
    <source>
        <dbReference type="Proteomes" id="UP000697330"/>
    </source>
</evidence>
<dbReference type="SFLD" id="SFLDS00003">
    <property type="entry name" value="Haloacid_Dehalogenase"/>
    <property type="match status" value="1"/>
</dbReference>
<proteinExistence type="predicted"/>
<dbReference type="SFLD" id="SFLDG01129">
    <property type="entry name" value="C1.5:_HAD__Beta-PGM__Phosphata"/>
    <property type="match status" value="1"/>
</dbReference>
<name>A0A921KKV4_9ACTN</name>
<comment type="caution">
    <text evidence="1">The sequence shown here is derived from an EMBL/GenBank/DDBJ whole genome shotgun (WGS) entry which is preliminary data.</text>
</comment>
<organism evidence="1 2">
    <name type="scientific">Thermophilibacter provencensis</name>
    <dbReference type="NCBI Taxonomy" id="1852386"/>
    <lineage>
        <taxon>Bacteria</taxon>
        <taxon>Bacillati</taxon>
        <taxon>Actinomycetota</taxon>
        <taxon>Coriobacteriia</taxon>
        <taxon>Coriobacteriales</taxon>
        <taxon>Atopobiaceae</taxon>
        <taxon>Thermophilibacter</taxon>
    </lineage>
</organism>
<dbReference type="GO" id="GO:0006281">
    <property type="term" value="P:DNA repair"/>
    <property type="evidence" value="ECO:0007669"/>
    <property type="project" value="TreeGrafter"/>
</dbReference>
<dbReference type="GO" id="GO:0008967">
    <property type="term" value="F:phosphoglycolate phosphatase activity"/>
    <property type="evidence" value="ECO:0007669"/>
    <property type="project" value="TreeGrafter"/>
</dbReference>
<dbReference type="Pfam" id="PF00702">
    <property type="entry name" value="Hydrolase"/>
    <property type="match status" value="1"/>
</dbReference>
<dbReference type="RefSeq" id="WP_274958931.1">
    <property type="nucleotide sequence ID" value="NZ_DYWQ01000070.1"/>
</dbReference>
<evidence type="ECO:0000313" key="1">
    <source>
        <dbReference type="EMBL" id="HJF45052.1"/>
    </source>
</evidence>
<dbReference type="SUPFAM" id="SSF56784">
    <property type="entry name" value="HAD-like"/>
    <property type="match status" value="1"/>
</dbReference>
<dbReference type="EMBL" id="DYWQ01000070">
    <property type="protein sequence ID" value="HJF45052.1"/>
    <property type="molecule type" value="Genomic_DNA"/>
</dbReference>
<dbReference type="InterPro" id="IPR023214">
    <property type="entry name" value="HAD_sf"/>
</dbReference>
<sequence>MDLRVDRRGCESVVLDFDGTMCLLFQNHDLAATRHRMHEELGRFSIDFDEALDAFDAFDAVLAQTADRPETRAEALLKADEILSDAEIAAAGTGPAVTGVAEAVDFWRGAGYRVGVATNNSARAVDAFLSRMSIGQLPVVGRDGAHPERLKPSTWSVERVLELMGGRPEATAFVGDTRRDYETSLRAGCAFLGMVPTERKRVRLSAALDEDLMARDYPELLRRFFGRS</sequence>
<reference evidence="1" key="2">
    <citation type="submission" date="2021-09" db="EMBL/GenBank/DDBJ databases">
        <authorList>
            <person name="Gilroy R."/>
        </authorList>
    </citation>
    <scope>NUCLEOTIDE SEQUENCE</scope>
    <source>
        <strain evidence="1">CHK124-7917</strain>
    </source>
</reference>
<dbReference type="InterPro" id="IPR036412">
    <property type="entry name" value="HAD-like_sf"/>
</dbReference>
<gene>
    <name evidence="1" type="ORF">K8U72_04620</name>
</gene>
<dbReference type="CDD" id="cd01427">
    <property type="entry name" value="HAD_like"/>
    <property type="match status" value="1"/>
</dbReference>